<feature type="region of interest" description="Disordered" evidence="1">
    <location>
        <begin position="86"/>
        <end position="114"/>
    </location>
</feature>
<sequence>MKNKSGFAFVKERDIFDKPYTSSRSDDESSDSSIIKTCDKTQDCNKKESECEWDIVSEQLEKKLKTEENTKQSIIKTCDKTQDCNKKERFEENNPVSASIQSDPPQNEKRSKRKWFSSMSSVTASAALYPTYPINRTIRNCCIESADKAIRHFWIKAHVGIIGNEAADCRWGCCRTQKTNK</sequence>
<reference evidence="2 3" key="1">
    <citation type="journal article" date="2022" name="Nat. Ecol. Evol.">
        <title>A masculinizing supergene underlies an exaggerated male reproductive morph in a spider.</title>
        <authorList>
            <person name="Hendrickx F."/>
            <person name="De Corte Z."/>
            <person name="Sonet G."/>
            <person name="Van Belleghem S.M."/>
            <person name="Kostlbacher S."/>
            <person name="Vangestel C."/>
        </authorList>
    </citation>
    <scope>NUCLEOTIDE SEQUENCE [LARGE SCALE GENOMIC DNA]</scope>
    <source>
        <strain evidence="2">W744_W776</strain>
    </source>
</reference>
<dbReference type="EMBL" id="JAFNEN010000713">
    <property type="protein sequence ID" value="KAG8178168.1"/>
    <property type="molecule type" value="Genomic_DNA"/>
</dbReference>
<organism evidence="2 3">
    <name type="scientific">Oedothorax gibbosus</name>
    <dbReference type="NCBI Taxonomy" id="931172"/>
    <lineage>
        <taxon>Eukaryota</taxon>
        <taxon>Metazoa</taxon>
        <taxon>Ecdysozoa</taxon>
        <taxon>Arthropoda</taxon>
        <taxon>Chelicerata</taxon>
        <taxon>Arachnida</taxon>
        <taxon>Araneae</taxon>
        <taxon>Araneomorphae</taxon>
        <taxon>Entelegynae</taxon>
        <taxon>Araneoidea</taxon>
        <taxon>Linyphiidae</taxon>
        <taxon>Erigoninae</taxon>
        <taxon>Oedothorax</taxon>
    </lineage>
</organism>
<accession>A0AAV6U2I2</accession>
<keyword evidence="3" id="KW-1185">Reference proteome</keyword>
<feature type="compositionally biased region" description="Polar residues" evidence="1">
    <location>
        <begin position="94"/>
        <end position="105"/>
    </location>
</feature>
<evidence type="ECO:0000313" key="2">
    <source>
        <dbReference type="EMBL" id="KAG8178168.1"/>
    </source>
</evidence>
<name>A0AAV6U2I2_9ARAC</name>
<dbReference type="Proteomes" id="UP000827092">
    <property type="component" value="Unassembled WGS sequence"/>
</dbReference>
<evidence type="ECO:0000256" key="1">
    <source>
        <dbReference type="SAM" id="MobiDB-lite"/>
    </source>
</evidence>
<comment type="caution">
    <text evidence="2">The sequence shown here is derived from an EMBL/GenBank/DDBJ whole genome shotgun (WGS) entry which is preliminary data.</text>
</comment>
<evidence type="ECO:0008006" key="4">
    <source>
        <dbReference type="Google" id="ProtNLM"/>
    </source>
</evidence>
<gene>
    <name evidence="2" type="ORF">JTE90_006307</name>
</gene>
<proteinExistence type="predicted"/>
<protein>
    <recommendedName>
        <fullName evidence="4">RNase H type-1 domain-containing protein</fullName>
    </recommendedName>
</protein>
<evidence type="ECO:0000313" key="3">
    <source>
        <dbReference type="Proteomes" id="UP000827092"/>
    </source>
</evidence>
<dbReference type="AlphaFoldDB" id="A0AAV6U2I2"/>